<evidence type="ECO:0000313" key="3">
    <source>
        <dbReference type="Proteomes" id="UP000606730"/>
    </source>
</evidence>
<reference evidence="2" key="2">
    <citation type="submission" date="2020-09" db="EMBL/GenBank/DDBJ databases">
        <authorList>
            <person name="Sun Q."/>
            <person name="Zhou Y."/>
        </authorList>
    </citation>
    <scope>NUCLEOTIDE SEQUENCE</scope>
    <source>
        <strain evidence="2">CGMCC 1.16012</strain>
    </source>
</reference>
<dbReference type="PANTHER" id="PTHR34595:SF7">
    <property type="entry name" value="SLL1039 PROTEIN"/>
    <property type="match status" value="1"/>
</dbReference>
<dbReference type="AlphaFoldDB" id="A0A917EMC1"/>
<evidence type="ECO:0000259" key="1">
    <source>
        <dbReference type="Pfam" id="PF04168"/>
    </source>
</evidence>
<gene>
    <name evidence="2" type="ORF">GCM10011517_25410</name>
</gene>
<name>A0A917EMC1_9RHOB</name>
<accession>A0A917EMC1</accession>
<dbReference type="InterPro" id="IPR051680">
    <property type="entry name" value="ATP-dep_Glu-Cys_Ligase-2"/>
</dbReference>
<proteinExistence type="predicted"/>
<comment type="caution">
    <text evidence="2">The sequence shown here is derived from an EMBL/GenBank/DDBJ whole genome shotgun (WGS) entry which is preliminary data.</text>
</comment>
<organism evidence="2 3">
    <name type="scientific">Actibacterium pelagium</name>
    <dbReference type="NCBI Taxonomy" id="2029103"/>
    <lineage>
        <taxon>Bacteria</taxon>
        <taxon>Pseudomonadati</taxon>
        <taxon>Pseudomonadota</taxon>
        <taxon>Alphaproteobacteria</taxon>
        <taxon>Rhodobacterales</taxon>
        <taxon>Roseobacteraceae</taxon>
        <taxon>Actibacterium</taxon>
    </lineage>
</organism>
<dbReference type="PANTHER" id="PTHR34595">
    <property type="entry name" value="BLR5612 PROTEIN"/>
    <property type="match status" value="1"/>
</dbReference>
<dbReference type="EMBL" id="BMKN01000002">
    <property type="protein sequence ID" value="GGE56574.1"/>
    <property type="molecule type" value="Genomic_DNA"/>
</dbReference>
<dbReference type="Pfam" id="PF04168">
    <property type="entry name" value="Alpha-E"/>
    <property type="match status" value="1"/>
</dbReference>
<evidence type="ECO:0000313" key="2">
    <source>
        <dbReference type="EMBL" id="GGE56574.1"/>
    </source>
</evidence>
<feature type="domain" description="DUF403" evidence="1">
    <location>
        <begin position="2"/>
        <end position="311"/>
    </location>
</feature>
<reference evidence="2" key="1">
    <citation type="journal article" date="2014" name="Int. J. Syst. Evol. Microbiol.">
        <title>Complete genome sequence of Corynebacterium casei LMG S-19264T (=DSM 44701T), isolated from a smear-ripened cheese.</title>
        <authorList>
            <consortium name="US DOE Joint Genome Institute (JGI-PGF)"/>
            <person name="Walter F."/>
            <person name="Albersmeier A."/>
            <person name="Kalinowski J."/>
            <person name="Ruckert C."/>
        </authorList>
    </citation>
    <scope>NUCLEOTIDE SEQUENCE</scope>
    <source>
        <strain evidence="2">CGMCC 1.16012</strain>
    </source>
</reference>
<sequence>MMLGKTAGGLFWMFRYLERAENTARLLEAGWRMALTRSADDGSNEWQSIITTAGMAQGYNEKYDSYTSGNVVNYMLRDRDNPSSIMATIDQARSNARTVRTALSSEVWEATNECWMVLKEELARPVSERNLHDVLATIRYRTSVVRGALHGTMLRNDIFSFARLGTFIERADNTARILDVKYYVLLPSAAFVGTNIDNAQWEVILRSVSAEQSYRWLNAGDTSPLGIAEFLILDERMPRSLAFCQSQIDKHLHQLEQEYGARQGSQALSEKISKRLSDSTISSIFQDGLHEFLRDFIDDIHKLSSLIEQDFRFTG</sequence>
<keyword evidence="3" id="KW-1185">Reference proteome</keyword>
<protein>
    <recommendedName>
        <fullName evidence="1">DUF403 domain-containing protein</fullName>
    </recommendedName>
</protein>
<dbReference type="Proteomes" id="UP000606730">
    <property type="component" value="Unassembled WGS sequence"/>
</dbReference>
<dbReference type="InterPro" id="IPR007296">
    <property type="entry name" value="DUF403"/>
</dbReference>